<accession>A0AAW1TFH2</accession>
<dbReference type="AlphaFoldDB" id="A0AAW1TFH2"/>
<sequence>MAVGGAQETAEQLYQAAQQALAQGDEEAACASLRHAAEAGCQDFEMMSQCGAMMAEVGPAEEAAAMLQAAIAMQPDGSHENYLCLAQLLEGPAAVAACQKGVDLLERDAGQAQTEEAKAESQQLLSSALCTLAEAKMEADEEVGTSTQAQAEDLLQRSHAACASNPEPLQALATLRSSQDRREEALALLQQSTELWLGSKAGKGGGSEAMQEDGAEGPAADAAEGDVEDADGPHASLPPYAFRIETAKLLLDLDATTAAAEEVLEGLLEEDESCLEVWYLLALAQYAGGAPDIAKDTLQTLEGLLAKPGAIAPTDDPPDLDDLKDAVLQSLAGKNSDPDLILQH</sequence>
<dbReference type="EMBL" id="JALJOV010000033">
    <property type="protein sequence ID" value="KAK9868354.1"/>
    <property type="molecule type" value="Genomic_DNA"/>
</dbReference>
<feature type="region of interest" description="Disordered" evidence="1">
    <location>
        <begin position="199"/>
        <end position="238"/>
    </location>
</feature>
<dbReference type="SUPFAM" id="SSF48452">
    <property type="entry name" value="TPR-like"/>
    <property type="match status" value="1"/>
</dbReference>
<gene>
    <name evidence="2" type="ORF">WJX84_004629</name>
</gene>
<keyword evidence="3" id="KW-1185">Reference proteome</keyword>
<reference evidence="2 3" key="1">
    <citation type="journal article" date="2024" name="Nat. Commun.">
        <title>Phylogenomics reveals the evolutionary origins of lichenization in chlorophyte algae.</title>
        <authorList>
            <person name="Puginier C."/>
            <person name="Libourel C."/>
            <person name="Otte J."/>
            <person name="Skaloud P."/>
            <person name="Haon M."/>
            <person name="Grisel S."/>
            <person name="Petersen M."/>
            <person name="Berrin J.G."/>
            <person name="Delaux P.M."/>
            <person name="Dal Grande F."/>
            <person name="Keller J."/>
        </authorList>
    </citation>
    <scope>NUCLEOTIDE SEQUENCE [LARGE SCALE GENOMIC DNA]</scope>
    <source>
        <strain evidence="2 3">SAG 2523</strain>
    </source>
</reference>
<name>A0AAW1TFH2_9CHLO</name>
<dbReference type="InterPro" id="IPR011990">
    <property type="entry name" value="TPR-like_helical_dom_sf"/>
</dbReference>
<dbReference type="Proteomes" id="UP001485043">
    <property type="component" value="Unassembled WGS sequence"/>
</dbReference>
<evidence type="ECO:0000256" key="1">
    <source>
        <dbReference type="SAM" id="MobiDB-lite"/>
    </source>
</evidence>
<protein>
    <submittedName>
        <fullName evidence="2">Uncharacterized protein</fullName>
    </submittedName>
</protein>
<organism evidence="2 3">
    <name type="scientific">Apatococcus fuscideae</name>
    <dbReference type="NCBI Taxonomy" id="2026836"/>
    <lineage>
        <taxon>Eukaryota</taxon>
        <taxon>Viridiplantae</taxon>
        <taxon>Chlorophyta</taxon>
        <taxon>core chlorophytes</taxon>
        <taxon>Trebouxiophyceae</taxon>
        <taxon>Chlorellales</taxon>
        <taxon>Chlorellaceae</taxon>
        <taxon>Apatococcus</taxon>
    </lineage>
</organism>
<proteinExistence type="predicted"/>
<dbReference type="Gene3D" id="1.25.40.10">
    <property type="entry name" value="Tetratricopeptide repeat domain"/>
    <property type="match status" value="1"/>
</dbReference>
<evidence type="ECO:0000313" key="2">
    <source>
        <dbReference type="EMBL" id="KAK9868354.1"/>
    </source>
</evidence>
<evidence type="ECO:0000313" key="3">
    <source>
        <dbReference type="Proteomes" id="UP001485043"/>
    </source>
</evidence>
<comment type="caution">
    <text evidence="2">The sequence shown here is derived from an EMBL/GenBank/DDBJ whole genome shotgun (WGS) entry which is preliminary data.</text>
</comment>